<dbReference type="Gene3D" id="2.60.40.10">
    <property type="entry name" value="Immunoglobulins"/>
    <property type="match status" value="2"/>
</dbReference>
<dbReference type="SUPFAM" id="SSF81296">
    <property type="entry name" value="E set domains"/>
    <property type="match status" value="1"/>
</dbReference>
<protein>
    <recommendedName>
        <fullName evidence="2">Surface glycan-binding protein B xyloglucan binding domain-containing protein</fullName>
    </recommendedName>
</protein>
<dbReference type="OrthoDB" id="660167at2"/>
<dbReference type="PROSITE" id="PS51257">
    <property type="entry name" value="PROKAR_LIPOPROTEIN"/>
    <property type="match status" value="1"/>
</dbReference>
<dbReference type="EMBL" id="RJJR01000011">
    <property type="protein sequence ID" value="RNI35186.1"/>
    <property type="molecule type" value="Genomic_DNA"/>
</dbReference>
<dbReference type="InterPro" id="IPR040475">
    <property type="entry name" value="SGBP_B_XBD"/>
</dbReference>
<feature type="signal peptide" evidence="1">
    <location>
        <begin position="1"/>
        <end position="22"/>
    </location>
</feature>
<comment type="caution">
    <text evidence="3">The sequence shown here is derived from an EMBL/GenBank/DDBJ whole genome shotgun (WGS) entry which is preliminary data.</text>
</comment>
<dbReference type="GO" id="GO:0030247">
    <property type="term" value="F:polysaccharide binding"/>
    <property type="evidence" value="ECO:0007669"/>
    <property type="project" value="InterPro"/>
</dbReference>
<dbReference type="Proteomes" id="UP000267223">
    <property type="component" value="Unassembled WGS sequence"/>
</dbReference>
<dbReference type="Pfam" id="PF18329">
    <property type="entry name" value="SGBP_B_XBD"/>
    <property type="match status" value="1"/>
</dbReference>
<evidence type="ECO:0000259" key="2">
    <source>
        <dbReference type="Pfam" id="PF18329"/>
    </source>
</evidence>
<organism evidence="3 4">
    <name type="scientific">Hanamia caeni</name>
    <dbReference type="NCBI Taxonomy" id="2294116"/>
    <lineage>
        <taxon>Bacteria</taxon>
        <taxon>Pseudomonadati</taxon>
        <taxon>Bacteroidota</taxon>
        <taxon>Chitinophagia</taxon>
        <taxon>Chitinophagales</taxon>
        <taxon>Chitinophagaceae</taxon>
        <taxon>Hanamia</taxon>
    </lineage>
</organism>
<evidence type="ECO:0000256" key="1">
    <source>
        <dbReference type="SAM" id="SignalP"/>
    </source>
</evidence>
<sequence>MKSLNKILFIALIAIGTISMLASCKKDDATGTPVIHYVRITDPASSDSLLVAAGQGQLIAIMGENLGGTRQIWFNDQKAVLTPTYITNRSILVSIPSQIPMDINNKVKLLFKNGDSLLYDFTISISKPLISGADCEYVPEGGTLVIHGNYFYAPVKVEFTGGVEGEVTEISTDNQLLKITVPAGAQPGPVTITTNFGVTKSDFWFDDNRNIFIASDPFEGWNNASLVVTNPGPDDPPKINGNYFRIKGLIGSWAWNELADGDAGSMPSYSKKIPDDAILHPEKYYLKFEINTMKPYNASMITINAGGSVVQDTKGYKWAPPFDSKGLWRTVVIPYDEVVASYSKPPVVNPNGYWAMVLLQGPGDLDADLSFDNFRVVPKVDQ</sequence>
<feature type="domain" description="Surface glycan-binding protein B xyloglucan binding" evidence="2">
    <location>
        <begin position="205"/>
        <end position="378"/>
    </location>
</feature>
<name>A0A3M9NBQ5_9BACT</name>
<feature type="chain" id="PRO_5018260166" description="Surface glycan-binding protein B xyloglucan binding domain-containing protein" evidence="1">
    <location>
        <begin position="23"/>
        <end position="382"/>
    </location>
</feature>
<proteinExistence type="predicted"/>
<keyword evidence="4" id="KW-1185">Reference proteome</keyword>
<dbReference type="RefSeq" id="WP_123121173.1">
    <property type="nucleotide sequence ID" value="NZ_RJJR01000011.1"/>
</dbReference>
<evidence type="ECO:0000313" key="4">
    <source>
        <dbReference type="Proteomes" id="UP000267223"/>
    </source>
</evidence>
<dbReference type="AlphaFoldDB" id="A0A3M9NBQ5"/>
<keyword evidence="1" id="KW-0732">Signal</keyword>
<gene>
    <name evidence="3" type="ORF">EFY79_13065</name>
</gene>
<reference evidence="3 4" key="1">
    <citation type="submission" date="2018-11" db="EMBL/GenBank/DDBJ databases">
        <title>Draft genome sequence of Ferruginibacter sp. BO-59.</title>
        <authorList>
            <person name="Im W.T."/>
        </authorList>
    </citation>
    <scope>NUCLEOTIDE SEQUENCE [LARGE SCALE GENOMIC DNA]</scope>
    <source>
        <strain evidence="3 4">BO-59</strain>
    </source>
</reference>
<accession>A0A3M9NBQ5</accession>
<dbReference type="InterPro" id="IPR013783">
    <property type="entry name" value="Ig-like_fold"/>
</dbReference>
<dbReference type="InterPro" id="IPR014756">
    <property type="entry name" value="Ig_E-set"/>
</dbReference>
<evidence type="ECO:0000313" key="3">
    <source>
        <dbReference type="EMBL" id="RNI35186.1"/>
    </source>
</evidence>